<feature type="chain" id="PRO_5045615359" description="Lipoprotein" evidence="2">
    <location>
        <begin position="21"/>
        <end position="276"/>
    </location>
</feature>
<dbReference type="Proteomes" id="UP001597192">
    <property type="component" value="Unassembled WGS sequence"/>
</dbReference>
<evidence type="ECO:0000313" key="4">
    <source>
        <dbReference type="Proteomes" id="UP001597192"/>
    </source>
</evidence>
<reference evidence="4" key="1">
    <citation type="journal article" date="2019" name="Int. J. Syst. Evol. Microbiol.">
        <title>The Global Catalogue of Microorganisms (GCM) 10K type strain sequencing project: providing services to taxonomists for standard genome sequencing and annotation.</title>
        <authorList>
            <consortium name="The Broad Institute Genomics Platform"/>
            <consortium name="The Broad Institute Genome Sequencing Center for Infectious Disease"/>
            <person name="Wu L."/>
            <person name="Ma J."/>
        </authorList>
    </citation>
    <scope>NUCLEOTIDE SEQUENCE [LARGE SCALE GENOMIC DNA]</scope>
    <source>
        <strain evidence="4">CCM 8947</strain>
    </source>
</reference>
<sequence length="276" mass="28382">MKKALIALPLALLLISAAGCSTSSKDTASRAKNSTSAVKKAKASSSSEASSSDVSKTSSTKKAEESSSKPATPAEQFSSLNTNIGAVLPGSLLPTDFAFTAKQWVNATTTGTIRNYTISYSEGKQALALNDASLQSAKPVLKLTKKTYASVNAAQDDINYHPVQSGLPTVALGDGITGVREGAAGTSYVTWAEGNWSITVSASNVAKQDPLPLAKKAVAYFADHALPVPDGPASVQLVAAASDDLSNVIQWRKGAVGYTASGTDAMKLLQAAVSIK</sequence>
<protein>
    <recommendedName>
        <fullName evidence="5">Lipoprotein</fullName>
    </recommendedName>
</protein>
<evidence type="ECO:0008006" key="5">
    <source>
        <dbReference type="Google" id="ProtNLM"/>
    </source>
</evidence>
<evidence type="ECO:0000313" key="3">
    <source>
        <dbReference type="EMBL" id="MFD1432835.1"/>
    </source>
</evidence>
<evidence type="ECO:0000256" key="1">
    <source>
        <dbReference type="SAM" id="MobiDB-lite"/>
    </source>
</evidence>
<gene>
    <name evidence="3" type="ORF">ACFQ47_09160</name>
</gene>
<keyword evidence="2" id="KW-0732">Signal</keyword>
<feature type="compositionally biased region" description="Low complexity" evidence="1">
    <location>
        <begin position="31"/>
        <end position="60"/>
    </location>
</feature>
<organism evidence="3 4">
    <name type="scientific">Lacticaseibacillus yichunensis</name>
    <dbReference type="NCBI Taxonomy" id="2486015"/>
    <lineage>
        <taxon>Bacteria</taxon>
        <taxon>Bacillati</taxon>
        <taxon>Bacillota</taxon>
        <taxon>Bacilli</taxon>
        <taxon>Lactobacillales</taxon>
        <taxon>Lactobacillaceae</taxon>
        <taxon>Lacticaseibacillus</taxon>
    </lineage>
</organism>
<feature type="signal peptide" evidence="2">
    <location>
        <begin position="1"/>
        <end position="20"/>
    </location>
</feature>
<proteinExistence type="predicted"/>
<accession>A0ABW4CPG9</accession>
<keyword evidence="4" id="KW-1185">Reference proteome</keyword>
<dbReference type="PROSITE" id="PS51257">
    <property type="entry name" value="PROKAR_LIPOPROTEIN"/>
    <property type="match status" value="1"/>
</dbReference>
<dbReference type="RefSeq" id="WP_125695799.1">
    <property type="nucleotide sequence ID" value="NZ_JBHTOG010000044.1"/>
</dbReference>
<evidence type="ECO:0000256" key="2">
    <source>
        <dbReference type="SAM" id="SignalP"/>
    </source>
</evidence>
<feature type="region of interest" description="Disordered" evidence="1">
    <location>
        <begin position="23"/>
        <end position="76"/>
    </location>
</feature>
<name>A0ABW4CPG9_9LACO</name>
<comment type="caution">
    <text evidence="3">The sequence shown here is derived from an EMBL/GenBank/DDBJ whole genome shotgun (WGS) entry which is preliminary data.</text>
</comment>
<dbReference type="EMBL" id="JBHTOG010000044">
    <property type="protein sequence ID" value="MFD1432835.1"/>
    <property type="molecule type" value="Genomic_DNA"/>
</dbReference>